<dbReference type="RefSeq" id="WP_387898744.1">
    <property type="nucleotide sequence ID" value="NZ_JBIAPK010000013.1"/>
</dbReference>
<protein>
    <submittedName>
        <fullName evidence="1">Uncharacterized protein</fullName>
    </submittedName>
</protein>
<dbReference type="Proteomes" id="UP001601976">
    <property type="component" value="Unassembled WGS sequence"/>
</dbReference>
<proteinExistence type="predicted"/>
<gene>
    <name evidence="1" type="ORF">ACFYWW_31710</name>
</gene>
<accession>A0ABW6RNU8</accession>
<evidence type="ECO:0000313" key="1">
    <source>
        <dbReference type="EMBL" id="MFF3343220.1"/>
    </source>
</evidence>
<organism evidence="1 2">
    <name type="scientific">Streptomyces flavidovirens</name>
    <dbReference type="NCBI Taxonomy" id="67298"/>
    <lineage>
        <taxon>Bacteria</taxon>
        <taxon>Bacillati</taxon>
        <taxon>Actinomycetota</taxon>
        <taxon>Actinomycetes</taxon>
        <taxon>Kitasatosporales</taxon>
        <taxon>Streptomycetaceae</taxon>
        <taxon>Streptomyces</taxon>
    </lineage>
</organism>
<reference evidence="1 2" key="1">
    <citation type="submission" date="2024-10" db="EMBL/GenBank/DDBJ databases">
        <title>The Natural Products Discovery Center: Release of the First 8490 Sequenced Strains for Exploring Actinobacteria Biosynthetic Diversity.</title>
        <authorList>
            <person name="Kalkreuter E."/>
            <person name="Kautsar S.A."/>
            <person name="Yang D."/>
            <person name="Bader C.D."/>
            <person name="Teijaro C.N."/>
            <person name="Fluegel L."/>
            <person name="Davis C.M."/>
            <person name="Simpson J.R."/>
            <person name="Lauterbach L."/>
            <person name="Steele A.D."/>
            <person name="Gui C."/>
            <person name="Meng S."/>
            <person name="Li G."/>
            <person name="Viehrig K."/>
            <person name="Ye F."/>
            <person name="Su P."/>
            <person name="Kiefer A.F."/>
            <person name="Nichols A."/>
            <person name="Cepeda A.J."/>
            <person name="Yan W."/>
            <person name="Fan B."/>
            <person name="Jiang Y."/>
            <person name="Adhikari A."/>
            <person name="Zheng C.-J."/>
            <person name="Schuster L."/>
            <person name="Cowan T.M."/>
            <person name="Smanski M.J."/>
            <person name="Chevrette M.G."/>
            <person name="De Carvalho L.P.S."/>
            <person name="Shen B."/>
        </authorList>
    </citation>
    <scope>NUCLEOTIDE SEQUENCE [LARGE SCALE GENOMIC DNA]</scope>
    <source>
        <strain evidence="1 2">NPDC003029</strain>
    </source>
</reference>
<name>A0ABW6RNU8_9ACTN</name>
<dbReference type="EMBL" id="JBIAPK010000013">
    <property type="protein sequence ID" value="MFF3343220.1"/>
    <property type="molecule type" value="Genomic_DNA"/>
</dbReference>
<evidence type="ECO:0000313" key="2">
    <source>
        <dbReference type="Proteomes" id="UP001601976"/>
    </source>
</evidence>
<comment type="caution">
    <text evidence="1">The sequence shown here is derived from an EMBL/GenBank/DDBJ whole genome shotgun (WGS) entry which is preliminary data.</text>
</comment>
<keyword evidence="2" id="KW-1185">Reference proteome</keyword>
<sequence length="42" mass="4518">MRVRRMVVLPPPVPVPVQTRMCGAWSTLTAIAVPSVPMSAVD</sequence>